<evidence type="ECO:0000313" key="2">
    <source>
        <dbReference type="EMBL" id="MEZ0165106.1"/>
    </source>
</evidence>
<dbReference type="Proteomes" id="UP001565927">
    <property type="component" value="Unassembled WGS sequence"/>
</dbReference>
<feature type="region of interest" description="Disordered" evidence="1">
    <location>
        <begin position="310"/>
        <end position="334"/>
    </location>
</feature>
<organism evidence="2 3">
    <name type="scientific">Kineococcus halophytocola</name>
    <dbReference type="NCBI Taxonomy" id="3234027"/>
    <lineage>
        <taxon>Bacteria</taxon>
        <taxon>Bacillati</taxon>
        <taxon>Actinomycetota</taxon>
        <taxon>Actinomycetes</taxon>
        <taxon>Kineosporiales</taxon>
        <taxon>Kineosporiaceae</taxon>
        <taxon>Kineococcus</taxon>
    </lineage>
</organism>
<dbReference type="InterPro" id="IPR021522">
    <property type="entry name" value="MctB"/>
</dbReference>
<dbReference type="Pfam" id="PF11382">
    <property type="entry name" value="MctB"/>
    <property type="match status" value="1"/>
</dbReference>
<evidence type="ECO:0000256" key="1">
    <source>
        <dbReference type="SAM" id="MobiDB-lite"/>
    </source>
</evidence>
<dbReference type="EMBL" id="JBGFTU010000010">
    <property type="protein sequence ID" value="MEZ0165106.1"/>
    <property type="molecule type" value="Genomic_DNA"/>
</dbReference>
<keyword evidence="3" id="KW-1185">Reference proteome</keyword>
<sequence length="334" mass="33604">MIDFRYHVVSLVSVFLALAVGIVLGAGPLNEGISTGITDQVRQLTTEKNALRTERDEALATTEQQDAWAEAVAPALLARQLAGRGVAVVELPGADSSQVDASVEQLQAAGANVSSRVTLQDAWFDGARSAVEDRRETAAALAGQLPLAPAPDAGTEDVLASALAQALVSTEPAPVENPSENPEQNPDESARTVLGTLSEAGLVDVQDGTDPVPARATLALVVGGAPDPDATDAVRGSTAQAWTALLRELDGAGAGAVLAGPPEAAADGGPLAVLRADADLSAAVSGVDDLDSPIGRINAVLALRQQLTGGAGQYGSADSATDVSPPLPAPVSAT</sequence>
<evidence type="ECO:0000313" key="3">
    <source>
        <dbReference type="Proteomes" id="UP001565927"/>
    </source>
</evidence>
<protein>
    <submittedName>
        <fullName evidence="2">Copper transporter</fullName>
    </submittedName>
</protein>
<gene>
    <name evidence="2" type="ORF">AB2L27_10060</name>
</gene>
<dbReference type="RefSeq" id="WP_370441334.1">
    <property type="nucleotide sequence ID" value="NZ_JBGFTU010000010.1"/>
</dbReference>
<feature type="compositionally biased region" description="Pro residues" evidence="1">
    <location>
        <begin position="325"/>
        <end position="334"/>
    </location>
</feature>
<proteinExistence type="predicted"/>
<comment type="caution">
    <text evidence="2">The sequence shown here is derived from an EMBL/GenBank/DDBJ whole genome shotgun (WGS) entry which is preliminary data.</text>
</comment>
<accession>A0ABV4H0L8</accession>
<name>A0ABV4H0L8_9ACTN</name>
<reference evidence="2 3" key="1">
    <citation type="submission" date="2024-07" db="EMBL/GenBank/DDBJ databases">
        <authorList>
            <person name="Thanompreechachai J."/>
            <person name="Duangmal K."/>
        </authorList>
    </citation>
    <scope>NUCLEOTIDE SEQUENCE [LARGE SCALE GENOMIC DNA]</scope>
    <source>
        <strain evidence="2 3">LSe6-4</strain>
    </source>
</reference>